<feature type="region of interest" description="Disordered" evidence="5">
    <location>
        <begin position="301"/>
        <end position="338"/>
    </location>
</feature>
<feature type="repeat" description="WD" evidence="4">
    <location>
        <begin position="426"/>
        <end position="459"/>
    </location>
</feature>
<dbReference type="Proteomes" id="UP001153737">
    <property type="component" value="Chromosome 6"/>
</dbReference>
<feature type="compositionally biased region" description="Polar residues" evidence="5">
    <location>
        <begin position="1"/>
        <end position="11"/>
    </location>
</feature>
<dbReference type="OrthoDB" id="727118at2759"/>
<dbReference type="InterPro" id="IPR036397">
    <property type="entry name" value="RNaseH_sf"/>
</dbReference>
<feature type="repeat" description="WD" evidence="4">
    <location>
        <begin position="479"/>
        <end position="511"/>
    </location>
</feature>
<evidence type="ECO:0000259" key="7">
    <source>
        <dbReference type="Pfam" id="PF21788"/>
    </source>
</evidence>
<evidence type="ECO:0000256" key="3">
    <source>
        <dbReference type="ARBA" id="ARBA00023054"/>
    </source>
</evidence>
<dbReference type="Gene3D" id="1.20.5.300">
    <property type="match status" value="1"/>
</dbReference>
<dbReference type="Pfam" id="PF08232">
    <property type="entry name" value="Striatin"/>
    <property type="match status" value="1"/>
</dbReference>
<dbReference type="PANTHER" id="PTHR15653:SF0">
    <property type="entry name" value="CONNECTOR OF KINASE TO AP-1, ISOFORM E"/>
    <property type="match status" value="1"/>
</dbReference>
<evidence type="ECO:0008006" key="10">
    <source>
        <dbReference type="Google" id="ProtNLM"/>
    </source>
</evidence>
<dbReference type="Gene3D" id="2.130.10.10">
    <property type="entry name" value="YVTN repeat-like/Quinoprotein amine dehydrogenase"/>
    <property type="match status" value="1"/>
</dbReference>
<dbReference type="InterPro" id="IPR001680">
    <property type="entry name" value="WD40_rpt"/>
</dbReference>
<dbReference type="InterPro" id="IPR036322">
    <property type="entry name" value="WD40_repeat_dom_sf"/>
</dbReference>
<proteinExistence type="predicted"/>
<evidence type="ECO:0000313" key="9">
    <source>
        <dbReference type="Proteomes" id="UP001153737"/>
    </source>
</evidence>
<dbReference type="SUPFAM" id="SSF53098">
    <property type="entry name" value="Ribonuclease H-like"/>
    <property type="match status" value="1"/>
</dbReference>
<feature type="compositionally biased region" description="Basic and acidic residues" evidence="5">
    <location>
        <begin position="881"/>
        <end position="894"/>
    </location>
</feature>
<keyword evidence="2" id="KW-0677">Repeat</keyword>
<sequence length="962" mass="106513">MEDNSLNIQNGGQMGPPSGSNANNKQSEEVNPKSHYSIPGILHFIQHEWARFELERSQWEVDRAELQGERKGQENLKNDLVRRIKMLEFALKQERAKFHKLKYGTELQQGDMKPPFIDESGESQLDSDQSYISVSNSTWKQGRQLLRQYLQEIGYTDRIIDVRSTRVRSLLGLNNNNADQEENHNSGSVNGNESNKRASETQDHGLLGVPGRRTPAKKAQPSSLAEAMMLDTEAAVMANLEFLSNADVDMDDDEDMSDDVDIEQADDIDDDVTIGGKKGLGDDVDAIALEVFNELNRLSEAEKKQDIKSEQADWNKASSPKRPVHPSDEDPPDSSLGLGELAQLTVNNDADAAYDVAGTKEAFRKTWNAKYTLRSHFDGVRALAFHPSEPALVTASEDHTLKLWNLQKTVPAKKSASLDVEPLYTFRCHAGAVLCLAMSGSGEHCYSGGLDGAINCWNVPPSNVDPYDLYEPEVLHAALRGHQDAVWGLSVFDGERRLLSCSADGTVKLWSPHSKSANFYNAKLKQYKLCPKLTNAHLNPSNFQKMKVKYASQVFSHSVAAAFYTYVDFEVSPPEAKVTTAKFIKIMNDLFDLLNSCHLNNFNAFMGTEKQFQFLEKIENISPRALTAAIKALTSYRVTSTLVSECIDSLQRLSATNKVCFLWVPGDSGGPGNEIADGLARKGAKGSDEGNPDGKVSGQLERGSRNEAVQTPYRKPVTKTDQCPHGFEQEGAETGATAPLDVHLRTGRHPVQRRLCARRAAQARRLLRKRQLRHLRRGDRQAGGAPRIGVERRRRRLGRRGSVVAAHQQDRVPPDAAADGDGARGPAHPVLGQRDGEDGTLDGSASGRGDELGGRSERAVSAFRLARLLDPAVALGQQDLRPGDHRPPEEVRREHPGRRLPPLQAVHSQRRRRRASQSFRSTAILLKRSTLLFLAFTVSQLKLASYGIVLSFWFCELVLSAD</sequence>
<dbReference type="PROSITE" id="PS00678">
    <property type="entry name" value="WD_REPEATS_1"/>
    <property type="match status" value="1"/>
</dbReference>
<keyword evidence="3" id="KW-0175">Coiled coil</keyword>
<dbReference type="SUPFAM" id="SSF50978">
    <property type="entry name" value="WD40 repeat-like"/>
    <property type="match status" value="1"/>
</dbReference>
<dbReference type="FunFam" id="2.130.10.10:FF:000058">
    <property type="entry name" value="striatin isoform X1"/>
    <property type="match status" value="1"/>
</dbReference>
<feature type="region of interest" description="Disordered" evidence="5">
    <location>
        <begin position="876"/>
        <end position="914"/>
    </location>
</feature>
<dbReference type="Pfam" id="PF21788">
    <property type="entry name" value="TNP-like_GBD"/>
    <property type="match status" value="1"/>
</dbReference>
<feature type="repeat" description="WD" evidence="4">
    <location>
        <begin position="373"/>
        <end position="414"/>
    </location>
</feature>
<gene>
    <name evidence="8" type="ORF">PHAECO_LOCUS10048</name>
</gene>
<feature type="domain" description="Striatin N-terminal" evidence="6">
    <location>
        <begin position="38"/>
        <end position="160"/>
    </location>
</feature>
<dbReference type="InterPro" id="IPR013258">
    <property type="entry name" value="Striatin_N"/>
</dbReference>
<evidence type="ECO:0000256" key="5">
    <source>
        <dbReference type="SAM" id="MobiDB-lite"/>
    </source>
</evidence>
<dbReference type="PROSITE" id="PS50294">
    <property type="entry name" value="WD_REPEATS_REGION"/>
    <property type="match status" value="2"/>
</dbReference>
<feature type="compositionally biased region" description="Low complexity" evidence="5">
    <location>
        <begin position="814"/>
        <end position="827"/>
    </location>
</feature>
<feature type="region of interest" description="Disordered" evidence="5">
    <location>
        <begin position="770"/>
        <end position="855"/>
    </location>
</feature>
<accession>A0A9N9X4E0</accession>
<dbReference type="PANTHER" id="PTHR15653">
    <property type="entry name" value="STRIATIN"/>
    <property type="match status" value="1"/>
</dbReference>
<reference evidence="8" key="2">
    <citation type="submission" date="2022-10" db="EMBL/GenBank/DDBJ databases">
        <authorList>
            <consortium name="ENA_rothamsted_submissions"/>
            <consortium name="culmorum"/>
            <person name="King R."/>
        </authorList>
    </citation>
    <scope>NUCLEOTIDE SEQUENCE</scope>
</reference>
<name>A0A9N9X4E0_PHACE</name>
<evidence type="ECO:0000259" key="6">
    <source>
        <dbReference type="Pfam" id="PF08232"/>
    </source>
</evidence>
<dbReference type="InterPro" id="IPR051488">
    <property type="entry name" value="WD_repeat_striatin"/>
</dbReference>
<evidence type="ECO:0000256" key="2">
    <source>
        <dbReference type="ARBA" id="ARBA00022737"/>
    </source>
</evidence>
<evidence type="ECO:0000256" key="1">
    <source>
        <dbReference type="ARBA" id="ARBA00022574"/>
    </source>
</evidence>
<feature type="compositionally biased region" description="Basic and acidic residues" evidence="5">
    <location>
        <begin position="194"/>
        <end position="203"/>
    </location>
</feature>
<dbReference type="GO" id="GO:0003676">
    <property type="term" value="F:nucleic acid binding"/>
    <property type="evidence" value="ECO:0007669"/>
    <property type="project" value="InterPro"/>
</dbReference>
<feature type="domain" description="Transposable element P transposase-like GTP-binding insertion" evidence="7">
    <location>
        <begin position="524"/>
        <end position="600"/>
    </location>
</feature>
<feature type="region of interest" description="Disordered" evidence="5">
    <location>
        <begin position="173"/>
        <end position="222"/>
    </location>
</feature>
<dbReference type="Pfam" id="PF00400">
    <property type="entry name" value="WD40"/>
    <property type="match status" value="3"/>
</dbReference>
<dbReference type="PROSITE" id="PS50082">
    <property type="entry name" value="WD_REPEATS_2"/>
    <property type="match status" value="3"/>
</dbReference>
<keyword evidence="9" id="KW-1185">Reference proteome</keyword>
<evidence type="ECO:0000256" key="4">
    <source>
        <dbReference type="PROSITE-ProRule" id="PRU00221"/>
    </source>
</evidence>
<dbReference type="SMART" id="SM00320">
    <property type="entry name" value="WD40"/>
    <property type="match status" value="3"/>
</dbReference>
<dbReference type="InterPro" id="IPR012337">
    <property type="entry name" value="RNaseH-like_sf"/>
</dbReference>
<dbReference type="InterPro" id="IPR048366">
    <property type="entry name" value="TNP-like_GBD"/>
</dbReference>
<dbReference type="InterPro" id="IPR019775">
    <property type="entry name" value="WD40_repeat_CS"/>
</dbReference>
<dbReference type="InterPro" id="IPR015943">
    <property type="entry name" value="WD40/YVTN_repeat-like_dom_sf"/>
</dbReference>
<feature type="region of interest" description="Disordered" evidence="5">
    <location>
        <begin position="1"/>
        <end position="33"/>
    </location>
</feature>
<feature type="compositionally biased region" description="Basic and acidic residues" evidence="5">
    <location>
        <begin position="301"/>
        <end position="313"/>
    </location>
</feature>
<reference evidence="8" key="1">
    <citation type="submission" date="2022-01" db="EMBL/GenBank/DDBJ databases">
        <authorList>
            <person name="King R."/>
        </authorList>
    </citation>
    <scope>NUCLEOTIDE SEQUENCE</scope>
</reference>
<dbReference type="EMBL" id="OU896712">
    <property type="protein sequence ID" value="CAG9822648.1"/>
    <property type="molecule type" value="Genomic_DNA"/>
</dbReference>
<protein>
    <recommendedName>
        <fullName evidence="10">Striatin</fullName>
    </recommendedName>
</protein>
<dbReference type="Gene3D" id="3.30.420.10">
    <property type="entry name" value="Ribonuclease H-like superfamily/Ribonuclease H"/>
    <property type="match status" value="1"/>
</dbReference>
<keyword evidence="1 4" id="KW-0853">WD repeat</keyword>
<evidence type="ECO:0000313" key="8">
    <source>
        <dbReference type="EMBL" id="CAG9822648.1"/>
    </source>
</evidence>
<dbReference type="AlphaFoldDB" id="A0A9N9X4E0"/>
<organism evidence="8 9">
    <name type="scientific">Phaedon cochleariae</name>
    <name type="common">Mustard beetle</name>
    <dbReference type="NCBI Taxonomy" id="80249"/>
    <lineage>
        <taxon>Eukaryota</taxon>
        <taxon>Metazoa</taxon>
        <taxon>Ecdysozoa</taxon>
        <taxon>Arthropoda</taxon>
        <taxon>Hexapoda</taxon>
        <taxon>Insecta</taxon>
        <taxon>Pterygota</taxon>
        <taxon>Neoptera</taxon>
        <taxon>Endopterygota</taxon>
        <taxon>Coleoptera</taxon>
        <taxon>Polyphaga</taxon>
        <taxon>Cucujiformia</taxon>
        <taxon>Chrysomeloidea</taxon>
        <taxon>Chrysomelidae</taxon>
        <taxon>Chrysomelinae</taxon>
        <taxon>Chrysomelini</taxon>
        <taxon>Phaedon</taxon>
    </lineage>
</organism>
<feature type="region of interest" description="Disordered" evidence="5">
    <location>
        <begin position="673"/>
        <end position="738"/>
    </location>
</feature>